<dbReference type="InterPro" id="IPR032347">
    <property type="entry name" value="DUF4864"/>
</dbReference>
<feature type="signal peptide" evidence="1">
    <location>
        <begin position="1"/>
        <end position="21"/>
    </location>
</feature>
<name>A3U2E7_PSEBH</name>
<sequence>MKHMILNAALALMLAVPQALAQGAGPAETIARQFEAFRADDLDAAFSHASPMIRGIFRTPGNFGMMVRNGYPMVRNPGEVRMLDLREEGGRTIQRVEIIDGKGRVHLLDYDMIETGNGWKINGVRFVEAPPLAA</sequence>
<evidence type="ECO:0000313" key="3">
    <source>
        <dbReference type="Proteomes" id="UP000004318"/>
    </source>
</evidence>
<evidence type="ECO:0000256" key="1">
    <source>
        <dbReference type="SAM" id="SignalP"/>
    </source>
</evidence>
<dbReference type="STRING" id="252305.OB2597_14926"/>
<dbReference type="EMBL" id="AAMO01000011">
    <property type="protein sequence ID" value="EAQ01747.1"/>
    <property type="molecule type" value="Genomic_DNA"/>
</dbReference>
<evidence type="ECO:0000313" key="2">
    <source>
        <dbReference type="EMBL" id="EAQ01747.1"/>
    </source>
</evidence>
<evidence type="ECO:0008006" key="4">
    <source>
        <dbReference type="Google" id="ProtNLM"/>
    </source>
</evidence>
<dbReference type="AlphaFoldDB" id="A3U2E7"/>
<protein>
    <recommendedName>
        <fullName evidence="4">DUF4864 domain-containing protein</fullName>
    </recommendedName>
</protein>
<dbReference type="OrthoDB" id="9130422at2"/>
<comment type="caution">
    <text evidence="2">The sequence shown here is derived from an EMBL/GenBank/DDBJ whole genome shotgun (WGS) entry which is preliminary data.</text>
</comment>
<dbReference type="Pfam" id="PF16156">
    <property type="entry name" value="DUF4864"/>
    <property type="match status" value="1"/>
</dbReference>
<keyword evidence="3" id="KW-1185">Reference proteome</keyword>
<dbReference type="Proteomes" id="UP000004318">
    <property type="component" value="Unassembled WGS sequence"/>
</dbReference>
<proteinExistence type="predicted"/>
<keyword evidence="1" id="KW-0732">Signal</keyword>
<organism evidence="2 3">
    <name type="scientific">Pseudooceanicola batsensis (strain ATCC BAA-863 / DSM 15984 / KCTC 12145 / HTCC2597)</name>
    <name type="common">Oceanicola batsensis</name>
    <dbReference type="NCBI Taxonomy" id="252305"/>
    <lineage>
        <taxon>Bacteria</taxon>
        <taxon>Pseudomonadati</taxon>
        <taxon>Pseudomonadota</taxon>
        <taxon>Alphaproteobacteria</taxon>
        <taxon>Rhodobacterales</taxon>
        <taxon>Paracoccaceae</taxon>
        <taxon>Pseudooceanicola</taxon>
    </lineage>
</organism>
<reference evidence="2 3" key="1">
    <citation type="journal article" date="2010" name="J. Bacteriol.">
        <title>Genome sequences of Oceanicola granulosus HTCC2516(T) and Oceanicola batsensis HTCC2597(TDelta).</title>
        <authorList>
            <person name="Thrash J.C."/>
            <person name="Cho J.C."/>
            <person name="Vergin K.L."/>
            <person name="Giovannoni S.J."/>
        </authorList>
    </citation>
    <scope>NUCLEOTIDE SEQUENCE [LARGE SCALE GENOMIC DNA]</scope>
    <source>
        <strain evidence="3">ATCC BAA-863 / DSM 15984 / KCTC 12145 / HTCC2597</strain>
    </source>
</reference>
<dbReference type="HOGENOM" id="CLU_137911_1_1_5"/>
<gene>
    <name evidence="2" type="ORF">OB2597_14926</name>
</gene>
<feature type="chain" id="PRO_5002659691" description="DUF4864 domain-containing protein" evidence="1">
    <location>
        <begin position="22"/>
        <end position="134"/>
    </location>
</feature>
<dbReference type="RefSeq" id="WP_009807195.1">
    <property type="nucleotide sequence ID" value="NZ_CH724131.1"/>
</dbReference>
<accession>A3U2E7</accession>
<dbReference type="eggNOG" id="ENOG5032TNJ">
    <property type="taxonomic scope" value="Bacteria"/>
</dbReference>